<dbReference type="EMBL" id="UINC01182727">
    <property type="protein sequence ID" value="SVD93102.1"/>
    <property type="molecule type" value="Genomic_DNA"/>
</dbReference>
<sequence>TNGATSSQSHYLIENNEIKKYNIGIYLQALYGDIDIYNNHIHNNSNRGIYINQVGYYIADDHLEIVGNQIVDNRYGLYKGTSSSYGRYVLFKDNLIKSNSDYGIYCYYYCQVWSVENNTFDGDSDTINGIYNRLGYGTKFGNNTFFNHTSEDLRITSCGTGSSSNKFFYNTYSSISVGGSCQIDIYNNLNVKTVEEDSDPFSNVEIEIKDSSKTYYETPHWGGSDSLTDSSGFISDSMFIRSGYYSSSSTLTSNNITV</sequence>
<organism evidence="2">
    <name type="scientific">marine metagenome</name>
    <dbReference type="NCBI Taxonomy" id="408172"/>
    <lineage>
        <taxon>unclassified sequences</taxon>
        <taxon>metagenomes</taxon>
        <taxon>ecological metagenomes</taxon>
    </lineage>
</organism>
<dbReference type="AlphaFoldDB" id="A0A382ZC89"/>
<reference evidence="2" key="1">
    <citation type="submission" date="2018-05" db="EMBL/GenBank/DDBJ databases">
        <authorList>
            <person name="Lanie J.A."/>
            <person name="Ng W.-L."/>
            <person name="Kazmierczak K.M."/>
            <person name="Andrzejewski T.M."/>
            <person name="Davidsen T.M."/>
            <person name="Wayne K.J."/>
            <person name="Tettelin H."/>
            <person name="Glass J.I."/>
            <person name="Rusch D."/>
            <person name="Podicherti R."/>
            <person name="Tsui H.-C.T."/>
            <person name="Winkler M.E."/>
        </authorList>
    </citation>
    <scope>NUCLEOTIDE SEQUENCE</scope>
</reference>
<name>A0A382ZC89_9ZZZZ</name>
<feature type="domain" description="Right handed beta helix" evidence="1">
    <location>
        <begin position="7"/>
        <end position="120"/>
    </location>
</feature>
<evidence type="ECO:0000259" key="1">
    <source>
        <dbReference type="Pfam" id="PF13229"/>
    </source>
</evidence>
<dbReference type="Pfam" id="PF13229">
    <property type="entry name" value="Beta_helix"/>
    <property type="match status" value="1"/>
</dbReference>
<dbReference type="SUPFAM" id="SSF51126">
    <property type="entry name" value="Pectin lyase-like"/>
    <property type="match status" value="1"/>
</dbReference>
<dbReference type="Gene3D" id="2.160.20.10">
    <property type="entry name" value="Single-stranded right-handed beta-helix, Pectin lyase-like"/>
    <property type="match status" value="1"/>
</dbReference>
<dbReference type="InterPro" id="IPR012334">
    <property type="entry name" value="Pectin_lyas_fold"/>
</dbReference>
<protein>
    <recommendedName>
        <fullName evidence="1">Right handed beta helix domain-containing protein</fullName>
    </recommendedName>
</protein>
<feature type="non-terminal residue" evidence="2">
    <location>
        <position position="258"/>
    </location>
</feature>
<dbReference type="InterPro" id="IPR011050">
    <property type="entry name" value="Pectin_lyase_fold/virulence"/>
</dbReference>
<dbReference type="InterPro" id="IPR039448">
    <property type="entry name" value="Beta_helix"/>
</dbReference>
<dbReference type="InterPro" id="IPR006626">
    <property type="entry name" value="PbH1"/>
</dbReference>
<feature type="non-terminal residue" evidence="2">
    <location>
        <position position="1"/>
    </location>
</feature>
<accession>A0A382ZC89</accession>
<proteinExistence type="predicted"/>
<gene>
    <name evidence="2" type="ORF">METZ01_LOCUS445956</name>
</gene>
<dbReference type="SMART" id="SM00710">
    <property type="entry name" value="PbH1"/>
    <property type="match status" value="5"/>
</dbReference>
<evidence type="ECO:0000313" key="2">
    <source>
        <dbReference type="EMBL" id="SVD93102.1"/>
    </source>
</evidence>